<feature type="domain" description="Dyp-type peroxidase C-terminal" evidence="10">
    <location>
        <begin position="272"/>
        <end position="441"/>
    </location>
</feature>
<dbReference type="GO" id="GO:0005829">
    <property type="term" value="C:cytosol"/>
    <property type="evidence" value="ECO:0007669"/>
    <property type="project" value="TreeGrafter"/>
</dbReference>
<protein>
    <submittedName>
        <fullName evidence="12">Dyp-type peroxidase</fullName>
    </submittedName>
</protein>
<feature type="signal peptide" evidence="9">
    <location>
        <begin position="1"/>
        <end position="20"/>
    </location>
</feature>
<evidence type="ECO:0000256" key="1">
    <source>
        <dbReference type="ARBA" id="ARBA00001970"/>
    </source>
</evidence>
<dbReference type="AlphaFoldDB" id="A0A165G2C1"/>
<dbReference type="Pfam" id="PF20628">
    <property type="entry name" value="Dyp_perox_C"/>
    <property type="match status" value="1"/>
</dbReference>
<evidence type="ECO:0000256" key="4">
    <source>
        <dbReference type="ARBA" id="ARBA00022723"/>
    </source>
</evidence>
<dbReference type="InterPro" id="IPR011008">
    <property type="entry name" value="Dimeric_a/b-barrel"/>
</dbReference>
<keyword evidence="13" id="KW-1185">Reference proteome</keyword>
<feature type="domain" description="DyP dimeric alpha+beta barrel" evidence="11">
    <location>
        <begin position="74"/>
        <end position="222"/>
    </location>
</feature>
<dbReference type="NCBIfam" id="TIGR01413">
    <property type="entry name" value="Dyp_perox_fam"/>
    <property type="match status" value="1"/>
</dbReference>
<accession>A0A165G2C1</accession>
<keyword evidence="4" id="KW-0479">Metal-binding</keyword>
<sequence length="512" mass="54748">MRSLLSFAILAAASVHQAVGQTTIRPPSQDAVAAARLQLSGARTTNILKDIPGLIPYPTVVADASNSSGLPLDNIQGDILVGMKKHEQQFLFFSINNPKSFKLKLRTLVAPFITSAKQLMNVKTQPIVALNLAFSQTGLTTLNVTDDLGDAVFTKGQFADATNLGDPGTDNWKPAFKGTSVHGVFLMASDSKALIDVMELFLVGIFLKDITVQHTLLGNVRPGSEAGHEMFGWLDGIAQPSIPAFQAPFPGQQVVDPGVILVGETGDPVTRPAWAKDGSFLAFRQLQQLVPEFHGFLNASAPAVPGLTQPQSADLLGARMVGRWKSGAPIDNFPTADAPGVGADPMQNNNFNFAHDGFDITTDQSHCPFDAHIRKTRPRADLVAPANSIMRSGIPYGPEVTSAELVSGKSDPSDSKNERGLAFVAYQAQLAKGFQFLQHSWANNPNFVFGKNVKPGHDPIIGANGGLPRNMSGFDIADTTQSLQLPADWIRSRGGEYFFSPSISAIKTVIAV</sequence>
<evidence type="ECO:0000256" key="6">
    <source>
        <dbReference type="ARBA" id="ARBA00023002"/>
    </source>
</evidence>
<dbReference type="InterPro" id="IPR049509">
    <property type="entry name" value="DyP_N"/>
</dbReference>
<dbReference type="STRING" id="1314781.A0A165G2C1"/>
<evidence type="ECO:0000259" key="10">
    <source>
        <dbReference type="Pfam" id="PF20628"/>
    </source>
</evidence>
<dbReference type="InterPro" id="IPR048328">
    <property type="entry name" value="Dyp_perox_C"/>
</dbReference>
<proteinExistence type="inferred from homology"/>
<reference evidence="12 13" key="1">
    <citation type="journal article" date="2016" name="Mol. Biol. Evol.">
        <title>Comparative Genomics of Early-Diverging Mushroom-Forming Fungi Provides Insights into the Origins of Lignocellulose Decay Capabilities.</title>
        <authorList>
            <person name="Nagy L.G."/>
            <person name="Riley R."/>
            <person name="Tritt A."/>
            <person name="Adam C."/>
            <person name="Daum C."/>
            <person name="Floudas D."/>
            <person name="Sun H."/>
            <person name="Yadav J.S."/>
            <person name="Pangilinan J."/>
            <person name="Larsson K.H."/>
            <person name="Matsuura K."/>
            <person name="Barry K."/>
            <person name="Labutti K."/>
            <person name="Kuo R."/>
            <person name="Ohm R.A."/>
            <person name="Bhattacharya S.S."/>
            <person name="Shirouzu T."/>
            <person name="Yoshinaga Y."/>
            <person name="Martin F.M."/>
            <person name="Grigoriev I.V."/>
            <person name="Hibbett D.S."/>
        </authorList>
    </citation>
    <scope>NUCLEOTIDE SEQUENCE [LARGE SCALE GENOMIC DNA]</scope>
    <source>
        <strain evidence="12 13">HHB12029</strain>
    </source>
</reference>
<evidence type="ECO:0000259" key="11">
    <source>
        <dbReference type="Pfam" id="PF21105"/>
    </source>
</evidence>
<evidence type="ECO:0000256" key="3">
    <source>
        <dbReference type="ARBA" id="ARBA00022617"/>
    </source>
</evidence>
<dbReference type="EMBL" id="KV426061">
    <property type="protein sequence ID" value="KZV89881.1"/>
    <property type="molecule type" value="Genomic_DNA"/>
</dbReference>
<keyword evidence="7" id="KW-0408">Iron</keyword>
<keyword evidence="2 12" id="KW-0575">Peroxidase</keyword>
<evidence type="ECO:0000256" key="9">
    <source>
        <dbReference type="SAM" id="SignalP"/>
    </source>
</evidence>
<dbReference type="Pfam" id="PF21105">
    <property type="entry name" value="DyP_N"/>
    <property type="match status" value="1"/>
</dbReference>
<evidence type="ECO:0000256" key="2">
    <source>
        <dbReference type="ARBA" id="ARBA00022559"/>
    </source>
</evidence>
<organism evidence="12 13">
    <name type="scientific">Exidia glandulosa HHB12029</name>
    <dbReference type="NCBI Taxonomy" id="1314781"/>
    <lineage>
        <taxon>Eukaryota</taxon>
        <taxon>Fungi</taxon>
        <taxon>Dikarya</taxon>
        <taxon>Basidiomycota</taxon>
        <taxon>Agaricomycotina</taxon>
        <taxon>Agaricomycetes</taxon>
        <taxon>Auriculariales</taxon>
        <taxon>Exidiaceae</taxon>
        <taxon>Exidia</taxon>
    </lineage>
</organism>
<dbReference type="GO" id="GO:0046872">
    <property type="term" value="F:metal ion binding"/>
    <property type="evidence" value="ECO:0007669"/>
    <property type="project" value="UniProtKB-KW"/>
</dbReference>
<keyword evidence="6" id="KW-0560">Oxidoreductase</keyword>
<gene>
    <name evidence="12" type="ORF">EXIGLDRAFT_677651</name>
</gene>
<dbReference type="PANTHER" id="PTHR30521">
    <property type="entry name" value="DEFERROCHELATASE/PEROXIDASE"/>
    <property type="match status" value="1"/>
</dbReference>
<dbReference type="OrthoDB" id="3207336at2759"/>
<feature type="chain" id="PRO_5007858000" evidence="9">
    <location>
        <begin position="21"/>
        <end position="512"/>
    </location>
</feature>
<comment type="cofactor">
    <cofactor evidence="1">
        <name>heme b</name>
        <dbReference type="ChEBI" id="CHEBI:60344"/>
    </cofactor>
</comment>
<keyword evidence="3" id="KW-0349">Heme</keyword>
<name>A0A165G2C1_EXIGL</name>
<dbReference type="GO" id="GO:0020037">
    <property type="term" value="F:heme binding"/>
    <property type="evidence" value="ECO:0007669"/>
    <property type="project" value="InterPro"/>
</dbReference>
<dbReference type="PANTHER" id="PTHR30521:SF4">
    <property type="entry name" value="DEFERROCHELATASE"/>
    <property type="match status" value="1"/>
</dbReference>
<dbReference type="GO" id="GO:0004601">
    <property type="term" value="F:peroxidase activity"/>
    <property type="evidence" value="ECO:0007669"/>
    <property type="project" value="UniProtKB-KW"/>
</dbReference>
<evidence type="ECO:0000256" key="7">
    <source>
        <dbReference type="ARBA" id="ARBA00023004"/>
    </source>
</evidence>
<evidence type="ECO:0000256" key="8">
    <source>
        <dbReference type="ARBA" id="ARBA00025737"/>
    </source>
</evidence>
<dbReference type="InterPro" id="IPR006314">
    <property type="entry name" value="Dyp_peroxidase"/>
</dbReference>
<dbReference type="Proteomes" id="UP000077266">
    <property type="component" value="Unassembled WGS sequence"/>
</dbReference>
<dbReference type="PROSITE" id="PS51404">
    <property type="entry name" value="DYP_PEROXIDASE"/>
    <property type="match status" value="1"/>
</dbReference>
<evidence type="ECO:0000313" key="13">
    <source>
        <dbReference type="Proteomes" id="UP000077266"/>
    </source>
</evidence>
<keyword evidence="5 9" id="KW-0732">Signal</keyword>
<dbReference type="InParanoid" id="A0A165G2C1"/>
<evidence type="ECO:0000313" key="12">
    <source>
        <dbReference type="EMBL" id="KZV89881.1"/>
    </source>
</evidence>
<comment type="similarity">
    <text evidence="8">Belongs to the DyP-type peroxidase family.</text>
</comment>
<dbReference type="SUPFAM" id="SSF54909">
    <property type="entry name" value="Dimeric alpha+beta barrel"/>
    <property type="match status" value="1"/>
</dbReference>
<evidence type="ECO:0000256" key="5">
    <source>
        <dbReference type="ARBA" id="ARBA00022729"/>
    </source>
</evidence>